<dbReference type="InterPro" id="IPR004227">
    <property type="entry name" value="Formiminotransferase_cat"/>
</dbReference>
<evidence type="ECO:0000256" key="6">
    <source>
        <dbReference type="ARBA" id="ARBA00022808"/>
    </source>
</evidence>
<dbReference type="Pfam" id="PF07837">
    <property type="entry name" value="FTCD_N"/>
    <property type="match status" value="1"/>
</dbReference>
<comment type="caution">
    <text evidence="10">The sequence shown here is derived from an EMBL/GenBank/DDBJ whole genome shotgun (WGS) entry which is preliminary data.</text>
</comment>
<dbReference type="InterPro" id="IPR012886">
    <property type="entry name" value="Formiminotransferase_N"/>
</dbReference>
<accession>A0A8J6J442</accession>
<dbReference type="AlphaFoldDB" id="A0A8J6J442"/>
<dbReference type="InterPro" id="IPR037070">
    <property type="entry name" value="Formiminotransferase_C_sf"/>
</dbReference>
<dbReference type="NCBIfam" id="TIGR02024">
    <property type="entry name" value="FtcD"/>
    <property type="match status" value="1"/>
</dbReference>
<keyword evidence="6" id="KW-0369">Histidine metabolism</keyword>
<evidence type="ECO:0000256" key="5">
    <source>
        <dbReference type="ARBA" id="ARBA00022679"/>
    </source>
</evidence>
<dbReference type="SMART" id="SM01221">
    <property type="entry name" value="FTCD"/>
    <property type="match status" value="1"/>
</dbReference>
<dbReference type="GO" id="GO:0019557">
    <property type="term" value="P:L-histidine catabolic process to glutamate and formate"/>
    <property type="evidence" value="ECO:0007669"/>
    <property type="project" value="UniProtKB-UniPathway"/>
</dbReference>
<dbReference type="Proteomes" id="UP000602260">
    <property type="component" value="Unassembled WGS sequence"/>
</dbReference>
<dbReference type="Gene3D" id="3.30.70.670">
    <property type="entry name" value="Formiminotransferase, C-terminal subdomain"/>
    <property type="match status" value="1"/>
</dbReference>
<dbReference type="InterPro" id="IPR022384">
    <property type="entry name" value="FormiminoTrfase_cat_dom_sf"/>
</dbReference>
<dbReference type="InterPro" id="IPR051623">
    <property type="entry name" value="FTCD"/>
</dbReference>
<feature type="domain" description="Formiminotransferase N-terminal subdomain" evidence="9">
    <location>
        <begin position="3"/>
        <end position="183"/>
    </location>
</feature>
<dbReference type="InterPro" id="IPR013802">
    <property type="entry name" value="Formiminotransferase_C"/>
</dbReference>
<dbReference type="PANTHER" id="PTHR12234:SF8">
    <property type="entry name" value="FORMIMINOTRANSFERASE-CYCLODEAMINASE"/>
    <property type="match status" value="1"/>
</dbReference>
<evidence type="ECO:0000256" key="2">
    <source>
        <dbReference type="ARBA" id="ARBA00005082"/>
    </source>
</evidence>
<dbReference type="EMBL" id="JACOPN010000005">
    <property type="protein sequence ID" value="MBC5717369.1"/>
    <property type="molecule type" value="Genomic_DNA"/>
</dbReference>
<dbReference type="GO" id="GO:0005737">
    <property type="term" value="C:cytoplasm"/>
    <property type="evidence" value="ECO:0007669"/>
    <property type="project" value="UniProtKB-SubCell"/>
</dbReference>
<evidence type="ECO:0000259" key="8">
    <source>
        <dbReference type="SMART" id="SM01221"/>
    </source>
</evidence>
<organism evidence="10 11">
    <name type="scientific">Flintibacter faecis</name>
    <dbReference type="NCBI Taxonomy" id="2763047"/>
    <lineage>
        <taxon>Bacteria</taxon>
        <taxon>Bacillati</taxon>
        <taxon>Bacillota</taxon>
        <taxon>Clostridia</taxon>
        <taxon>Eubacteriales</taxon>
        <taxon>Flintibacter</taxon>
    </lineage>
</organism>
<comment type="pathway">
    <text evidence="2">Amino-acid degradation; L-histidine degradation into L-glutamate; L-glutamate from N-formimidoyl-L-glutamate (transferase route): step 1/1.</text>
</comment>
<protein>
    <recommendedName>
        <fullName evidence="3">glutamate formimidoyltransferase</fullName>
        <ecNumber evidence="3">2.1.2.5</ecNumber>
    </recommendedName>
</protein>
<reference evidence="10" key="1">
    <citation type="submission" date="2020-08" db="EMBL/GenBank/DDBJ databases">
        <title>Genome public.</title>
        <authorList>
            <person name="Liu C."/>
            <person name="Sun Q."/>
        </authorList>
    </citation>
    <scope>NUCLEOTIDE SEQUENCE</scope>
    <source>
        <strain evidence="10">BX5</strain>
    </source>
</reference>
<comment type="subcellular location">
    <subcellularLocation>
        <location evidence="1">Cytoplasm</location>
    </subcellularLocation>
</comment>
<gene>
    <name evidence="10" type="primary">ftcD</name>
    <name evidence="10" type="ORF">H8S55_08560</name>
</gene>
<dbReference type="RefSeq" id="WP_186878636.1">
    <property type="nucleotide sequence ID" value="NZ_JACOPN010000005.1"/>
</dbReference>
<keyword evidence="7" id="KW-0290">Folate-binding</keyword>
<dbReference type="PANTHER" id="PTHR12234">
    <property type="entry name" value="FORMIMINOTRANSFERASE-CYCLODEAMINASE"/>
    <property type="match status" value="1"/>
</dbReference>
<evidence type="ECO:0000259" key="9">
    <source>
        <dbReference type="SMART" id="SM01222"/>
    </source>
</evidence>
<dbReference type="Pfam" id="PF02971">
    <property type="entry name" value="FTCD"/>
    <property type="match status" value="1"/>
</dbReference>
<dbReference type="EC" id="2.1.2.5" evidence="3"/>
<dbReference type="SUPFAM" id="SSF55116">
    <property type="entry name" value="Formiminotransferase domain of formiminotransferase-cyclodeaminase"/>
    <property type="match status" value="2"/>
</dbReference>
<sequence length="305" mass="34161">MARLVECIPNFSCSKEKDEATYNALVETAKSVPGCTLFDAQTDGNHNRCVFTLIGSPEAIEEVAFQLTKVATERIDMNHHKGEHKRMGATDVIPLVPQSKDVTVEECVEMSKRLGQRIWDELKVPSFLYEDSATRPERRNLATCRKGEFEGMPEKLLQPDWAPDFGERKIHPTAGIVAIGARMPLVAFNVNLATSDVEIAKKIAKVIRGSSGGFRSCKAMGFMMEDRGIAQVSMNMVNYEDTPLYVAYEMIKALAERYGTYVLDSEIVGLTPAKAMIDCAEFYLKARDFDCHNQIMEYHLLDMQG</sequence>
<evidence type="ECO:0000256" key="7">
    <source>
        <dbReference type="ARBA" id="ARBA00022954"/>
    </source>
</evidence>
<dbReference type="GO" id="GO:0030409">
    <property type="term" value="F:glutamate formimidoyltransferase activity"/>
    <property type="evidence" value="ECO:0007669"/>
    <property type="project" value="UniProtKB-EC"/>
</dbReference>
<keyword evidence="4" id="KW-0963">Cytoplasm</keyword>
<evidence type="ECO:0000256" key="3">
    <source>
        <dbReference type="ARBA" id="ARBA00012252"/>
    </source>
</evidence>
<dbReference type="InterPro" id="IPR037064">
    <property type="entry name" value="Formiminotransferase_N_sf"/>
</dbReference>
<evidence type="ECO:0000313" key="11">
    <source>
        <dbReference type="Proteomes" id="UP000602260"/>
    </source>
</evidence>
<evidence type="ECO:0000256" key="1">
    <source>
        <dbReference type="ARBA" id="ARBA00004496"/>
    </source>
</evidence>
<dbReference type="GO" id="GO:0005542">
    <property type="term" value="F:folic acid binding"/>
    <property type="evidence" value="ECO:0007669"/>
    <property type="project" value="UniProtKB-KW"/>
</dbReference>
<keyword evidence="11" id="KW-1185">Reference proteome</keyword>
<dbReference type="Gene3D" id="3.30.990.10">
    <property type="entry name" value="Formiminotransferase, N-terminal subdomain"/>
    <property type="match status" value="1"/>
</dbReference>
<feature type="domain" description="Formiminotransferase C-terminal subdomain" evidence="8">
    <location>
        <begin position="184"/>
        <end position="299"/>
    </location>
</feature>
<dbReference type="GO" id="GO:0019556">
    <property type="term" value="P:L-histidine catabolic process to glutamate and formamide"/>
    <property type="evidence" value="ECO:0007669"/>
    <property type="project" value="UniProtKB-UniPathway"/>
</dbReference>
<evidence type="ECO:0000313" key="10">
    <source>
        <dbReference type="EMBL" id="MBC5717369.1"/>
    </source>
</evidence>
<evidence type="ECO:0000256" key="4">
    <source>
        <dbReference type="ARBA" id="ARBA00022490"/>
    </source>
</evidence>
<name>A0A8J6J442_9FIRM</name>
<dbReference type="SMART" id="SM01222">
    <property type="entry name" value="FTCD_N"/>
    <property type="match status" value="1"/>
</dbReference>
<dbReference type="UniPathway" id="UPA00379">
    <property type="reaction ID" value="UER00555"/>
</dbReference>
<proteinExistence type="predicted"/>
<keyword evidence="5 10" id="KW-0808">Transferase</keyword>